<feature type="transmembrane region" description="Helical" evidence="5">
    <location>
        <begin position="105"/>
        <end position="128"/>
    </location>
</feature>
<reference evidence="6 7" key="1">
    <citation type="submission" date="2015-02" db="EMBL/GenBank/DDBJ databases">
        <authorList>
            <person name="Ju K.-S."/>
            <person name="Doroghazi J.R."/>
            <person name="Metcalf W."/>
        </authorList>
    </citation>
    <scope>NUCLEOTIDE SEQUENCE [LARGE SCALE GENOMIC DNA]</scope>
    <source>
        <strain evidence="6 7">NRRL B-16140</strain>
    </source>
</reference>
<feature type="transmembrane region" description="Helical" evidence="5">
    <location>
        <begin position="178"/>
        <end position="200"/>
    </location>
</feature>
<evidence type="ECO:0000256" key="4">
    <source>
        <dbReference type="ARBA" id="ARBA00023136"/>
    </source>
</evidence>
<accession>A0A0F0H6L3</accession>
<evidence type="ECO:0000256" key="3">
    <source>
        <dbReference type="ARBA" id="ARBA00022989"/>
    </source>
</evidence>
<feature type="transmembrane region" description="Helical" evidence="5">
    <location>
        <begin position="148"/>
        <end position="166"/>
    </location>
</feature>
<proteinExistence type="predicted"/>
<dbReference type="Pfam" id="PF13520">
    <property type="entry name" value="AA_permease_2"/>
    <property type="match status" value="1"/>
</dbReference>
<dbReference type="GO" id="GO:0016020">
    <property type="term" value="C:membrane"/>
    <property type="evidence" value="ECO:0007669"/>
    <property type="project" value="UniProtKB-SubCell"/>
</dbReference>
<evidence type="ECO:0000256" key="5">
    <source>
        <dbReference type="SAM" id="Phobius"/>
    </source>
</evidence>
<dbReference type="PANTHER" id="PTHR47704">
    <property type="entry name" value="POTASSIUM TRANSPORTER KIMA"/>
    <property type="match status" value="1"/>
</dbReference>
<comment type="subcellular location">
    <subcellularLocation>
        <location evidence="1">Membrane</location>
        <topology evidence="1">Multi-pass membrane protein</topology>
    </subcellularLocation>
</comment>
<dbReference type="GO" id="GO:0003677">
    <property type="term" value="F:DNA binding"/>
    <property type="evidence" value="ECO:0007669"/>
    <property type="project" value="UniProtKB-KW"/>
</dbReference>
<dbReference type="AlphaFoldDB" id="A0A0F0H6L3"/>
<evidence type="ECO:0000256" key="2">
    <source>
        <dbReference type="ARBA" id="ARBA00022692"/>
    </source>
</evidence>
<feature type="transmembrane region" description="Helical" evidence="5">
    <location>
        <begin position="220"/>
        <end position="243"/>
    </location>
</feature>
<keyword evidence="6" id="KW-0238">DNA-binding</keyword>
<dbReference type="GO" id="GO:0022857">
    <property type="term" value="F:transmembrane transporter activity"/>
    <property type="evidence" value="ECO:0007669"/>
    <property type="project" value="InterPro"/>
</dbReference>
<dbReference type="InterPro" id="IPR002293">
    <property type="entry name" value="AA/rel_permease1"/>
</dbReference>
<organism evidence="6 7">
    <name type="scientific">Lentzea aerocolonigenes</name>
    <name type="common">Lechevalieria aerocolonigenes</name>
    <name type="synonym">Saccharothrix aerocolonigenes</name>
    <dbReference type="NCBI Taxonomy" id="68170"/>
    <lineage>
        <taxon>Bacteria</taxon>
        <taxon>Bacillati</taxon>
        <taxon>Actinomycetota</taxon>
        <taxon>Actinomycetes</taxon>
        <taxon>Pseudonocardiales</taxon>
        <taxon>Pseudonocardiaceae</taxon>
        <taxon>Lentzea</taxon>
    </lineage>
</organism>
<evidence type="ECO:0000313" key="6">
    <source>
        <dbReference type="EMBL" id="KJK49258.1"/>
    </source>
</evidence>
<dbReference type="PANTHER" id="PTHR47704:SF1">
    <property type="entry name" value="POTASSIUM TRANSPORTER KIMA"/>
    <property type="match status" value="1"/>
</dbReference>
<keyword evidence="3 5" id="KW-1133">Transmembrane helix</keyword>
<gene>
    <name evidence="6" type="ORF">UK23_14700</name>
</gene>
<feature type="transmembrane region" description="Helical" evidence="5">
    <location>
        <begin position="51"/>
        <end position="84"/>
    </location>
</feature>
<evidence type="ECO:0000313" key="7">
    <source>
        <dbReference type="Proteomes" id="UP000033393"/>
    </source>
</evidence>
<dbReference type="RefSeq" id="WP_045312097.1">
    <property type="nucleotide sequence ID" value="NZ_JYJG01000087.1"/>
</dbReference>
<dbReference type="Proteomes" id="UP000033393">
    <property type="component" value="Unassembled WGS sequence"/>
</dbReference>
<feature type="transmembrane region" description="Helical" evidence="5">
    <location>
        <begin position="264"/>
        <end position="283"/>
    </location>
</feature>
<keyword evidence="4 5" id="KW-0472">Membrane</keyword>
<dbReference type="EMBL" id="JYJG01000087">
    <property type="protein sequence ID" value="KJK49258.1"/>
    <property type="molecule type" value="Genomic_DNA"/>
</dbReference>
<evidence type="ECO:0000256" key="1">
    <source>
        <dbReference type="ARBA" id="ARBA00004141"/>
    </source>
</evidence>
<keyword evidence="2 5" id="KW-0812">Transmembrane</keyword>
<comment type="caution">
    <text evidence="6">The sequence shown here is derived from an EMBL/GenBank/DDBJ whole genome shotgun (WGS) entry which is preliminary data.</text>
</comment>
<dbReference type="PATRIC" id="fig|68170.10.peg.3154"/>
<feature type="transmembrane region" description="Helical" evidence="5">
    <location>
        <begin position="400"/>
        <end position="419"/>
    </location>
</feature>
<keyword evidence="7" id="KW-1185">Reference proteome</keyword>
<name>A0A0F0H6L3_LENAE</name>
<protein>
    <submittedName>
        <fullName evidence="6">DNA-binding protein</fullName>
    </submittedName>
</protein>
<feature type="transmembrane region" description="Helical" evidence="5">
    <location>
        <begin position="440"/>
        <end position="460"/>
    </location>
</feature>
<sequence>MTSTGPRLKRLLIGSPVRSDRRAETLLPKRLALPIFASDPLSSVAYATQEIMLILTLGGLAFLHLAPFVGLAVALLLVVVVVSYRQVVRAYPGGGGSYEVVSRNLGAPAGIVVAGALLVDYVLTVAVSVTAGVDNLVSMLPALHQHRLLLDVAIIALLAVVNLRGVRESGRVFALPTYLFVAGVLVMIVAGLARTAAGAAPVAESAGHAIRPELVTSNTVAIVFLVLRAFSSGCTALTGAEAISNGVPAFREPKARNAARTMTVMGLLAVVMFAGVTALAVIADVHYTQNTCDLVGFAGDCATQPQRTVVAQLAAAVFGGHDTIAYHYLLGSTALVLVLAANTGFNGFPLLTSILARDSYLPRQLATRGGRLALSNGILLLAFVAITLVLVFGGSSTRLIQLYIVGVFTSFTLCQTGMVRHWTARLADCPPAESGRVRRARLVNAVGAVMTGVVLVVVVLTKFTHGAYLVVLAIPLCCFTMLAVRRHYRRVGQELALNGDEDEPVTRVHGIVLVAALHKPTLRALAFARATGPASLTALTVALDGATTGELRERWAQRVPDVPLVVVDSPYREMARPVVEYVRRFRAAHGDDLVCVFVPEYVVGRWWEALLHNQSALRLKGRLLFERGVMVANVPWHLESSSRDRVDRPRPGDLRLGIARAADSSEVDG</sequence>
<feature type="transmembrane region" description="Helical" evidence="5">
    <location>
        <begin position="466"/>
        <end position="484"/>
    </location>
</feature>
<dbReference type="Gene3D" id="1.20.1740.10">
    <property type="entry name" value="Amino acid/polyamine transporter I"/>
    <property type="match status" value="1"/>
</dbReference>
<dbReference type="InterPro" id="IPR053153">
    <property type="entry name" value="APC_K+_Transporter"/>
</dbReference>
<feature type="transmembrane region" description="Helical" evidence="5">
    <location>
        <begin position="372"/>
        <end position="394"/>
    </location>
</feature>
<feature type="transmembrane region" description="Helical" evidence="5">
    <location>
        <begin position="328"/>
        <end position="351"/>
    </location>
</feature>